<proteinExistence type="predicted"/>
<gene>
    <name evidence="1" type="ORF">FpNV_050</name>
</gene>
<reference evidence="1" key="1">
    <citation type="submission" date="2024-06" db="EMBL/GenBank/DDBJ databases">
        <title>North American crayfish harbour diverse members of the Nudiviridae.</title>
        <authorList>
            <person name="Stratton C."/>
            <person name="Bojko J."/>
        </authorList>
    </citation>
    <scope>NUCLEOTIDE SEQUENCE</scope>
    <source>
        <strain evidence="1">142H</strain>
    </source>
</reference>
<name>A0AAU8GE56_9VIRU</name>
<protein>
    <submittedName>
        <fullName evidence="1">Uncharacterized protein</fullName>
    </submittedName>
</protein>
<evidence type="ECO:0000313" key="1">
    <source>
        <dbReference type="EMBL" id="XCH39295.1"/>
    </source>
</evidence>
<sequence>MNSQLSNLLSSISAGCIVNKDKELQLIDFLTELNANKEITSNKNIIACEDINTTELDLQKIIKSVSEQIPQFYNESNVYLNVVIPYEPTVPSARDYLQTRNQHISLFECFSKTIEKYLLNLQTIFHNIYPFLLINHYKYILTKDILKEDSIYDEIKLIQAIIVLTVKSASINPDINNHFEIQEALKAPPDWYYIRTLMKFRPFKMIVQNMNDYKIHAYNLKNCIFRKYVIFRFYDINNILLHSICDPK</sequence>
<dbReference type="EMBL" id="PP955094">
    <property type="protein sequence ID" value="XCH39295.1"/>
    <property type="molecule type" value="Genomic_DNA"/>
</dbReference>
<organism evidence="1">
    <name type="scientific">Faxonius propinquus nudivirus</name>
    <dbReference type="NCBI Taxonomy" id="3139431"/>
    <lineage>
        <taxon>Viruses</taxon>
        <taxon>Viruses incertae sedis</taxon>
        <taxon>Naldaviricetes</taxon>
        <taxon>Lefavirales</taxon>
        <taxon>Nudiviridae</taxon>
    </lineage>
</organism>
<accession>A0AAU8GE56</accession>